<name>A0A1T4Y8D5_9BACT</name>
<accession>A0A1T4Y8D5</accession>
<evidence type="ECO:0000313" key="2">
    <source>
        <dbReference type="Proteomes" id="UP000190027"/>
    </source>
</evidence>
<organism evidence="1 2">
    <name type="scientific">Paucidesulfovibrio gracilis DSM 16080</name>
    <dbReference type="NCBI Taxonomy" id="1121449"/>
    <lineage>
        <taxon>Bacteria</taxon>
        <taxon>Pseudomonadati</taxon>
        <taxon>Thermodesulfobacteriota</taxon>
        <taxon>Desulfovibrionia</taxon>
        <taxon>Desulfovibrionales</taxon>
        <taxon>Desulfovibrionaceae</taxon>
        <taxon>Paucidesulfovibrio</taxon>
    </lineage>
</organism>
<dbReference type="AlphaFoldDB" id="A0A1T4Y8D5"/>
<protein>
    <submittedName>
        <fullName evidence="1">Uncharacterized protein</fullName>
    </submittedName>
</protein>
<dbReference type="STRING" id="1121449.SAMN02745704_02898"/>
<evidence type="ECO:0000313" key="1">
    <source>
        <dbReference type="EMBL" id="SKA98104.1"/>
    </source>
</evidence>
<sequence length="46" mass="5058">MSLLLGAHMSVSGGLHRPMVLETDKDETLAHDVRNLTLLRGLCLQD</sequence>
<dbReference type="OrthoDB" id="9805666at2"/>
<proteinExistence type="predicted"/>
<dbReference type="Proteomes" id="UP000190027">
    <property type="component" value="Unassembled WGS sequence"/>
</dbReference>
<gene>
    <name evidence="1" type="ORF">SAMN02745704_02898</name>
</gene>
<dbReference type="EMBL" id="FUYC01000040">
    <property type="protein sequence ID" value="SKA98104.1"/>
    <property type="molecule type" value="Genomic_DNA"/>
</dbReference>
<keyword evidence="2" id="KW-1185">Reference proteome</keyword>
<dbReference type="RefSeq" id="WP_159447261.1">
    <property type="nucleotide sequence ID" value="NZ_FUYC01000040.1"/>
</dbReference>
<reference evidence="1 2" key="1">
    <citation type="submission" date="2017-02" db="EMBL/GenBank/DDBJ databases">
        <authorList>
            <person name="Peterson S.W."/>
        </authorList>
    </citation>
    <scope>NUCLEOTIDE SEQUENCE [LARGE SCALE GENOMIC DNA]</scope>
    <source>
        <strain evidence="1 2">DSM 16080</strain>
    </source>
</reference>